<dbReference type="InterPro" id="IPR028973">
    <property type="entry name" value="PhnB-like"/>
</dbReference>
<evidence type="ECO:0000313" key="2">
    <source>
        <dbReference type="EMBL" id="AWK86185.1"/>
    </source>
</evidence>
<dbReference type="EMBL" id="CP029353">
    <property type="protein sequence ID" value="AWK86185.1"/>
    <property type="molecule type" value="Genomic_DNA"/>
</dbReference>
<evidence type="ECO:0000313" key="3">
    <source>
        <dbReference type="Proteomes" id="UP000245629"/>
    </source>
</evidence>
<dbReference type="RefSeq" id="WP_109326004.1">
    <property type="nucleotide sequence ID" value="NZ_CP029353.1"/>
</dbReference>
<sequence>MQVQSYLFFEGRCDEALAFYGRVLGAETVELMRYKDAPEPCPEGAVAPGSDDKVMHAAFRVGDSLLMASDGSCSGQPSFSGIAQTLTVGDEAKAAEVFAGLEDGGTVVMPLGRTFFSPCFGMVTDRFGVMWMVIVQP</sequence>
<dbReference type="CDD" id="cd06588">
    <property type="entry name" value="PhnB_like"/>
    <property type="match status" value="1"/>
</dbReference>
<protein>
    <submittedName>
        <fullName evidence="2">VOC family protein</fullName>
    </submittedName>
</protein>
<feature type="domain" description="PhnB-like" evidence="1">
    <location>
        <begin position="3"/>
        <end position="134"/>
    </location>
</feature>
<organism evidence="2 3">
    <name type="scientific">Azospirillum thermophilum</name>
    <dbReference type="NCBI Taxonomy" id="2202148"/>
    <lineage>
        <taxon>Bacteria</taxon>
        <taxon>Pseudomonadati</taxon>
        <taxon>Pseudomonadota</taxon>
        <taxon>Alphaproteobacteria</taxon>
        <taxon>Rhodospirillales</taxon>
        <taxon>Azospirillaceae</taxon>
        <taxon>Azospirillum</taxon>
    </lineage>
</organism>
<dbReference type="InterPro" id="IPR029068">
    <property type="entry name" value="Glyas_Bleomycin-R_OHBP_Dase"/>
</dbReference>
<dbReference type="KEGG" id="azz:DEW08_07890"/>
<dbReference type="OrthoDB" id="9795306at2"/>
<dbReference type="Pfam" id="PF06983">
    <property type="entry name" value="3-dmu-9_3-mt"/>
    <property type="match status" value="1"/>
</dbReference>
<dbReference type="SUPFAM" id="SSF54593">
    <property type="entry name" value="Glyoxalase/Bleomycin resistance protein/Dihydroxybiphenyl dioxygenase"/>
    <property type="match status" value="1"/>
</dbReference>
<keyword evidence="3" id="KW-1185">Reference proteome</keyword>
<dbReference type="PANTHER" id="PTHR33990:SF1">
    <property type="entry name" value="PROTEIN YJDN"/>
    <property type="match status" value="1"/>
</dbReference>
<proteinExistence type="predicted"/>
<gene>
    <name evidence="2" type="ORF">DEW08_07890</name>
</gene>
<dbReference type="Proteomes" id="UP000245629">
    <property type="component" value="Chromosome 2"/>
</dbReference>
<accession>A0A2S2CP26</accession>
<name>A0A2S2CP26_9PROT</name>
<reference evidence="3" key="1">
    <citation type="submission" date="2018-05" db="EMBL/GenBank/DDBJ databases">
        <title>Azospirillum thermophila sp. nov., a novel isolated from hot spring.</title>
        <authorList>
            <person name="Zhao Z."/>
        </authorList>
    </citation>
    <scope>NUCLEOTIDE SEQUENCE [LARGE SCALE GENOMIC DNA]</scope>
    <source>
        <strain evidence="3">CFH 70021</strain>
    </source>
</reference>
<dbReference type="AlphaFoldDB" id="A0A2S2CP26"/>
<dbReference type="PANTHER" id="PTHR33990">
    <property type="entry name" value="PROTEIN YJDN-RELATED"/>
    <property type="match status" value="1"/>
</dbReference>
<evidence type="ECO:0000259" key="1">
    <source>
        <dbReference type="Pfam" id="PF06983"/>
    </source>
</evidence>
<dbReference type="Gene3D" id="3.10.180.10">
    <property type="entry name" value="2,3-Dihydroxybiphenyl 1,2-Dioxygenase, domain 1"/>
    <property type="match status" value="1"/>
</dbReference>